<dbReference type="InterPro" id="IPR000847">
    <property type="entry name" value="LysR_HTH_N"/>
</dbReference>
<proteinExistence type="inferred from homology"/>
<dbReference type="Gene3D" id="3.40.190.290">
    <property type="match status" value="1"/>
</dbReference>
<dbReference type="PRINTS" id="PR00039">
    <property type="entry name" value="HTHLYSR"/>
</dbReference>
<dbReference type="InterPro" id="IPR036390">
    <property type="entry name" value="WH_DNA-bd_sf"/>
</dbReference>
<reference evidence="6" key="1">
    <citation type="submission" date="2016-04" db="EMBL/GenBank/DDBJ databases">
        <authorList>
            <person name="Evans L.H."/>
            <person name="Alamgir A."/>
            <person name="Owens N."/>
            <person name="Weber N.D."/>
            <person name="Virtaneva K."/>
            <person name="Barbian K."/>
            <person name="Babar A."/>
            <person name="Rosenke K."/>
        </authorList>
    </citation>
    <scope>NUCLEOTIDE SEQUENCE</scope>
    <source>
        <strain evidence="6">86</strain>
    </source>
</reference>
<comment type="similarity">
    <text evidence="1">Belongs to the LysR transcriptional regulatory family.</text>
</comment>
<accession>A0A212JXT3</accession>
<dbReference type="CDD" id="cd05466">
    <property type="entry name" value="PBP2_LTTR_substrate"/>
    <property type="match status" value="1"/>
</dbReference>
<dbReference type="InterPro" id="IPR036388">
    <property type="entry name" value="WH-like_DNA-bd_sf"/>
</dbReference>
<keyword evidence="2" id="KW-0805">Transcription regulation</keyword>
<dbReference type="GO" id="GO:0005829">
    <property type="term" value="C:cytosol"/>
    <property type="evidence" value="ECO:0007669"/>
    <property type="project" value="TreeGrafter"/>
</dbReference>
<sequence length="294" mass="33266">MNRYIALIKTVDAGSFSKAADELGYTQSAVSQMIKSLEEDLRTTLLIRSRHGLALTANGEELVPYIREMYNAHRRLWEKQKEMLGLQGGVVRIGSIASVSCSWLPELMHGFKQLYPAVQFYLQQQATYTGIAQLVREGSVDFGLINTDFAHGLQSTPLAKDEMLAVLPREHPLARQRSLSLDQLLGEPFILLEEGEYNELLAFFASHEQNPNIQYRVHDDYTIMAMIEKNLGVGILPAIILRKSGYDVATRPLRPALQRNIGAVYKDRNFLPLASRFFLDHLVRQFDEGLFAPK</sequence>
<evidence type="ECO:0000256" key="3">
    <source>
        <dbReference type="ARBA" id="ARBA00023125"/>
    </source>
</evidence>
<dbReference type="PROSITE" id="PS50931">
    <property type="entry name" value="HTH_LYSR"/>
    <property type="match status" value="1"/>
</dbReference>
<dbReference type="PANTHER" id="PTHR30419:SF28">
    <property type="entry name" value="HTH-TYPE TRANSCRIPTIONAL REGULATOR BSDA"/>
    <property type="match status" value="1"/>
</dbReference>
<evidence type="ECO:0000259" key="5">
    <source>
        <dbReference type="PROSITE" id="PS50931"/>
    </source>
</evidence>
<dbReference type="EMBL" id="FLUQ01000002">
    <property type="protein sequence ID" value="SBW04223.1"/>
    <property type="molecule type" value="Genomic_DNA"/>
</dbReference>
<keyword evidence="3" id="KW-0238">DNA-binding</keyword>
<dbReference type="SUPFAM" id="SSF53850">
    <property type="entry name" value="Periplasmic binding protein-like II"/>
    <property type="match status" value="1"/>
</dbReference>
<name>A0A212JXT3_9DELT</name>
<evidence type="ECO:0000256" key="2">
    <source>
        <dbReference type="ARBA" id="ARBA00023015"/>
    </source>
</evidence>
<dbReference type="Pfam" id="PF03466">
    <property type="entry name" value="LysR_substrate"/>
    <property type="match status" value="1"/>
</dbReference>
<protein>
    <submittedName>
        <fullName evidence="6">Transcriptional regulator, LysR</fullName>
    </submittedName>
</protein>
<dbReference type="PANTHER" id="PTHR30419">
    <property type="entry name" value="HTH-TYPE TRANSCRIPTIONAL REGULATOR YBHD"/>
    <property type="match status" value="1"/>
</dbReference>
<organism evidence="6">
    <name type="scientific">uncultured delta proteobacterium</name>
    <dbReference type="NCBI Taxonomy" id="34034"/>
    <lineage>
        <taxon>Bacteria</taxon>
        <taxon>Deltaproteobacteria</taxon>
        <taxon>environmental samples</taxon>
    </lineage>
</organism>
<keyword evidence="4" id="KW-0804">Transcription</keyword>
<evidence type="ECO:0000256" key="4">
    <source>
        <dbReference type="ARBA" id="ARBA00023163"/>
    </source>
</evidence>
<dbReference type="InterPro" id="IPR050950">
    <property type="entry name" value="HTH-type_LysR_regulators"/>
</dbReference>
<evidence type="ECO:0000256" key="1">
    <source>
        <dbReference type="ARBA" id="ARBA00009437"/>
    </source>
</evidence>
<dbReference type="Gene3D" id="1.10.10.10">
    <property type="entry name" value="Winged helix-like DNA-binding domain superfamily/Winged helix DNA-binding domain"/>
    <property type="match status" value="1"/>
</dbReference>
<gene>
    <name evidence="6" type="ORF">KL86DPRO_20279</name>
</gene>
<dbReference type="InterPro" id="IPR005119">
    <property type="entry name" value="LysR_subst-bd"/>
</dbReference>
<feature type="domain" description="HTH lysR-type" evidence="5">
    <location>
        <begin position="1"/>
        <end position="56"/>
    </location>
</feature>
<evidence type="ECO:0000313" key="6">
    <source>
        <dbReference type="EMBL" id="SBW04223.1"/>
    </source>
</evidence>
<dbReference type="GO" id="GO:0003700">
    <property type="term" value="F:DNA-binding transcription factor activity"/>
    <property type="evidence" value="ECO:0007669"/>
    <property type="project" value="InterPro"/>
</dbReference>
<dbReference type="GO" id="GO:0003677">
    <property type="term" value="F:DNA binding"/>
    <property type="evidence" value="ECO:0007669"/>
    <property type="project" value="UniProtKB-KW"/>
</dbReference>
<dbReference type="AlphaFoldDB" id="A0A212JXT3"/>
<dbReference type="Pfam" id="PF00126">
    <property type="entry name" value="HTH_1"/>
    <property type="match status" value="1"/>
</dbReference>
<dbReference type="SUPFAM" id="SSF46785">
    <property type="entry name" value="Winged helix' DNA-binding domain"/>
    <property type="match status" value="1"/>
</dbReference>